<organism evidence="2 3">
    <name type="scientific">Arcicella rigui</name>
    <dbReference type="NCBI Taxonomy" id="797020"/>
    <lineage>
        <taxon>Bacteria</taxon>
        <taxon>Pseudomonadati</taxon>
        <taxon>Bacteroidota</taxon>
        <taxon>Cytophagia</taxon>
        <taxon>Cytophagales</taxon>
        <taxon>Flectobacillaceae</taxon>
        <taxon>Arcicella</taxon>
    </lineage>
</organism>
<reference evidence="2 3" key="1">
    <citation type="submission" date="2023-12" db="EMBL/GenBank/DDBJ databases">
        <title>Novel species of the genus Arcicella isolated from rivers.</title>
        <authorList>
            <person name="Lu H."/>
        </authorList>
    </citation>
    <scope>NUCLEOTIDE SEQUENCE [LARGE SCALE GENOMIC DNA]</scope>
    <source>
        <strain evidence="2 3">KCTC 23307</strain>
    </source>
</reference>
<keyword evidence="1" id="KW-1133">Transmembrane helix</keyword>
<dbReference type="RefSeq" id="WP_323296231.1">
    <property type="nucleotide sequence ID" value="NZ_JAYFUM010000008.1"/>
</dbReference>
<protein>
    <submittedName>
        <fullName evidence="2">Uncharacterized protein</fullName>
    </submittedName>
</protein>
<accession>A0ABU5Q8B4</accession>
<dbReference type="EMBL" id="JAYFUM010000008">
    <property type="protein sequence ID" value="MEA5139070.1"/>
    <property type="molecule type" value="Genomic_DNA"/>
</dbReference>
<feature type="transmembrane region" description="Helical" evidence="1">
    <location>
        <begin position="73"/>
        <end position="94"/>
    </location>
</feature>
<keyword evidence="3" id="KW-1185">Reference proteome</keyword>
<evidence type="ECO:0000313" key="2">
    <source>
        <dbReference type="EMBL" id="MEA5139070.1"/>
    </source>
</evidence>
<feature type="transmembrane region" description="Helical" evidence="1">
    <location>
        <begin position="153"/>
        <end position="173"/>
    </location>
</feature>
<feature type="transmembrane region" description="Helical" evidence="1">
    <location>
        <begin position="49"/>
        <end position="66"/>
    </location>
</feature>
<name>A0ABU5Q8B4_9BACT</name>
<evidence type="ECO:0000313" key="3">
    <source>
        <dbReference type="Proteomes" id="UP001302949"/>
    </source>
</evidence>
<keyword evidence="1" id="KW-0812">Transmembrane</keyword>
<gene>
    <name evidence="2" type="ORF">VB248_07990</name>
</gene>
<dbReference type="Proteomes" id="UP001302949">
    <property type="component" value="Unassembled WGS sequence"/>
</dbReference>
<comment type="caution">
    <text evidence="2">The sequence shown here is derived from an EMBL/GenBank/DDBJ whole genome shotgun (WGS) entry which is preliminary data.</text>
</comment>
<evidence type="ECO:0000256" key="1">
    <source>
        <dbReference type="SAM" id="Phobius"/>
    </source>
</evidence>
<keyword evidence="1" id="KW-0472">Membrane</keyword>
<sequence>MNTICNVIALLIVFSAVYLSVKTNILKDKVLFDPADGPIEIFSFARTQGLWWTTIIAACFVVAFGVSGKVVELNSTCLVLLGIGVGTTAVAKVIDTNRKNNQEADAEEAEAAEEEAPAPIVEVAPVAKKTKKKKYKSSFFYDILSDSSGITVYRYQALIFNVIFSVVFLVEFIQNMNGSTPSFPVFESETLGLLGISATTYLGMKATEK</sequence>
<proteinExistence type="predicted"/>